<evidence type="ECO:0000313" key="2">
    <source>
        <dbReference type="EMBL" id="KAK4017249.1"/>
    </source>
</evidence>
<protein>
    <submittedName>
        <fullName evidence="2">Uncharacterized protein</fullName>
    </submittedName>
</protein>
<name>A0ABQ9ZWH7_9CRUS</name>
<evidence type="ECO:0000256" key="1">
    <source>
        <dbReference type="SAM" id="Phobius"/>
    </source>
</evidence>
<organism evidence="2 3">
    <name type="scientific">Daphnia magna</name>
    <dbReference type="NCBI Taxonomy" id="35525"/>
    <lineage>
        <taxon>Eukaryota</taxon>
        <taxon>Metazoa</taxon>
        <taxon>Ecdysozoa</taxon>
        <taxon>Arthropoda</taxon>
        <taxon>Crustacea</taxon>
        <taxon>Branchiopoda</taxon>
        <taxon>Diplostraca</taxon>
        <taxon>Cladocera</taxon>
        <taxon>Anomopoda</taxon>
        <taxon>Daphniidae</taxon>
        <taxon>Daphnia</taxon>
    </lineage>
</organism>
<keyword evidence="1" id="KW-0812">Transmembrane</keyword>
<dbReference type="EMBL" id="JAOYFB010000005">
    <property type="protein sequence ID" value="KAK4017249.1"/>
    <property type="molecule type" value="Genomic_DNA"/>
</dbReference>
<gene>
    <name evidence="2" type="ORF">OUZ56_032196</name>
</gene>
<dbReference type="Proteomes" id="UP001234178">
    <property type="component" value="Unassembled WGS sequence"/>
</dbReference>
<proteinExistence type="predicted"/>
<reference evidence="2 3" key="1">
    <citation type="journal article" date="2023" name="Nucleic Acids Res.">
        <title>The hologenome of Daphnia magna reveals possible DNA methylation and microbiome-mediated evolution of the host genome.</title>
        <authorList>
            <person name="Chaturvedi A."/>
            <person name="Li X."/>
            <person name="Dhandapani V."/>
            <person name="Marshall H."/>
            <person name="Kissane S."/>
            <person name="Cuenca-Cambronero M."/>
            <person name="Asole G."/>
            <person name="Calvet F."/>
            <person name="Ruiz-Romero M."/>
            <person name="Marangio P."/>
            <person name="Guigo R."/>
            <person name="Rago D."/>
            <person name="Mirbahai L."/>
            <person name="Eastwood N."/>
            <person name="Colbourne J.K."/>
            <person name="Zhou J."/>
            <person name="Mallon E."/>
            <person name="Orsini L."/>
        </authorList>
    </citation>
    <scope>NUCLEOTIDE SEQUENCE [LARGE SCALE GENOMIC DNA]</scope>
    <source>
        <strain evidence="2">LRV0_1</strain>
    </source>
</reference>
<accession>A0ABQ9ZWH7</accession>
<keyword evidence="1" id="KW-1133">Transmembrane helix</keyword>
<feature type="transmembrane region" description="Helical" evidence="1">
    <location>
        <begin position="62"/>
        <end position="80"/>
    </location>
</feature>
<comment type="caution">
    <text evidence="2">The sequence shown here is derived from an EMBL/GenBank/DDBJ whole genome shotgun (WGS) entry which is preliminary data.</text>
</comment>
<keyword evidence="1" id="KW-0472">Membrane</keyword>
<sequence>MDLIRVLERRLLNCFLMHDGLKLSADEAVVLVKQRAEDFKALFEDCSPIVVGSSMVMEKNSLVPMLVLSGVCLALMLWLGGAKMLVYVNGGTGLSLLRGSGIEVHCHQM</sequence>
<evidence type="ECO:0000313" key="3">
    <source>
        <dbReference type="Proteomes" id="UP001234178"/>
    </source>
</evidence>
<keyword evidence="3" id="KW-1185">Reference proteome</keyword>